<name>A0A366XD39_9RHOB</name>
<comment type="caution">
    <text evidence="3">The sequence shown here is derived from an EMBL/GenBank/DDBJ whole genome shotgun (WGS) entry which is preliminary data.</text>
</comment>
<dbReference type="InterPro" id="IPR006076">
    <property type="entry name" value="FAD-dep_OxRdtase"/>
</dbReference>
<dbReference type="Gene3D" id="3.30.9.10">
    <property type="entry name" value="D-Amino Acid Oxidase, subunit A, domain 2"/>
    <property type="match status" value="1"/>
</dbReference>
<accession>A0A366XD39</accession>
<organism evidence="3 4">
    <name type="scientific">Phaeobacter gallaeciensis</name>
    <dbReference type="NCBI Taxonomy" id="60890"/>
    <lineage>
        <taxon>Bacteria</taxon>
        <taxon>Pseudomonadati</taxon>
        <taxon>Pseudomonadota</taxon>
        <taxon>Alphaproteobacteria</taxon>
        <taxon>Rhodobacterales</taxon>
        <taxon>Roseobacteraceae</taxon>
        <taxon>Phaeobacter</taxon>
    </lineage>
</organism>
<dbReference type="Pfam" id="PF01266">
    <property type="entry name" value="DAO"/>
    <property type="match status" value="1"/>
</dbReference>
<evidence type="ECO:0000313" key="3">
    <source>
        <dbReference type="EMBL" id="RBW62218.1"/>
    </source>
</evidence>
<dbReference type="OrthoDB" id="9806452at2"/>
<protein>
    <submittedName>
        <fullName evidence="3">FAD-dependent oxidoreductase</fullName>
    </submittedName>
</protein>
<dbReference type="InterPro" id="IPR036188">
    <property type="entry name" value="FAD/NAD-bd_sf"/>
</dbReference>
<evidence type="ECO:0000256" key="1">
    <source>
        <dbReference type="ARBA" id="ARBA00023002"/>
    </source>
</evidence>
<evidence type="ECO:0000313" key="4">
    <source>
        <dbReference type="Proteomes" id="UP000252706"/>
    </source>
</evidence>
<dbReference type="AlphaFoldDB" id="A0A366XD39"/>
<keyword evidence="1" id="KW-0560">Oxidoreductase</keyword>
<evidence type="ECO:0000259" key="2">
    <source>
        <dbReference type="Pfam" id="PF01266"/>
    </source>
</evidence>
<dbReference type="GO" id="GO:0016491">
    <property type="term" value="F:oxidoreductase activity"/>
    <property type="evidence" value="ECO:0007669"/>
    <property type="project" value="UniProtKB-KW"/>
</dbReference>
<dbReference type="GO" id="GO:0005737">
    <property type="term" value="C:cytoplasm"/>
    <property type="evidence" value="ECO:0007669"/>
    <property type="project" value="TreeGrafter"/>
</dbReference>
<dbReference type="Gene3D" id="3.50.50.60">
    <property type="entry name" value="FAD/NAD(P)-binding domain"/>
    <property type="match status" value="1"/>
</dbReference>
<gene>
    <name evidence="3" type="ORF">DS909_01035</name>
</gene>
<sequence>MNADVMIIGGGIQGCSTAYHLALQGISVIVIEKDYIARHASGVNAGGVRLLGRDMAEIPMAKASMEMWQTLDETLKFETGFRRRTLVNVAADGADIAMLQSRQTVMQKAGYFHEHHLDQSQLREVLPHVHSSCVGGVTSELDGYALAYQATMAFRQAAMQYGARFVEGEELSLLRHVGPVWIGRTQTTTYEAGVVINCAGAWGDKVAMRIGDYVPLSFAAPMLMITARLPHFAKPVVGAVSRQLSFKQFENGTVLIGGGAKGFADRDQNTTRLDYSKLASAAKTAIEFFPIMASASINRMWAGIEGYMPDNLPVIGPAVNAQNAFHAFGFSAHGFQLGPIVGKVLADLVLNGKTDFDLKAFRIDRYERKVL</sequence>
<dbReference type="PANTHER" id="PTHR13847:SF287">
    <property type="entry name" value="FAD-DEPENDENT OXIDOREDUCTASE DOMAIN-CONTAINING PROTEIN 1"/>
    <property type="match status" value="1"/>
</dbReference>
<dbReference type="PANTHER" id="PTHR13847">
    <property type="entry name" value="SARCOSINE DEHYDROGENASE-RELATED"/>
    <property type="match status" value="1"/>
</dbReference>
<dbReference type="RefSeq" id="WP_113821582.1">
    <property type="nucleotide sequence ID" value="NZ_QOCE01000003.1"/>
</dbReference>
<dbReference type="SUPFAM" id="SSF51905">
    <property type="entry name" value="FAD/NAD(P)-binding domain"/>
    <property type="match status" value="1"/>
</dbReference>
<dbReference type="EMBL" id="QOCE01000003">
    <property type="protein sequence ID" value="RBW62218.1"/>
    <property type="molecule type" value="Genomic_DNA"/>
</dbReference>
<reference evidence="3 4" key="1">
    <citation type="submission" date="2018-07" db="EMBL/GenBank/DDBJ databases">
        <title>Modular assembly of carbohydrate-degrading microbial communities in the ocean.</title>
        <authorList>
            <person name="Enke T.N."/>
            <person name="Datta M.S."/>
            <person name="Schwartzman J.A."/>
            <person name="Cermak N."/>
            <person name="Schmitz D.A."/>
            <person name="Barrere J."/>
            <person name="Cordero O.X."/>
        </authorList>
    </citation>
    <scope>NUCLEOTIDE SEQUENCE [LARGE SCALE GENOMIC DNA]</scope>
    <source>
        <strain evidence="3 4">C3M10</strain>
    </source>
</reference>
<proteinExistence type="predicted"/>
<feature type="domain" description="FAD dependent oxidoreductase" evidence="2">
    <location>
        <begin position="4"/>
        <end position="348"/>
    </location>
</feature>
<dbReference type="Proteomes" id="UP000252706">
    <property type="component" value="Unassembled WGS sequence"/>
</dbReference>